<gene>
    <name evidence="2" type="ORF">AMST5_02000</name>
</gene>
<organism evidence="2">
    <name type="scientific">freshwater sediment metagenome</name>
    <dbReference type="NCBI Taxonomy" id="556182"/>
    <lineage>
        <taxon>unclassified sequences</taxon>
        <taxon>metagenomes</taxon>
        <taxon>ecological metagenomes</taxon>
    </lineage>
</organism>
<sequence>MSKSVIDANIEVHTRMVARYDREEPHFRTENQEKIRARLKLLRESVPGGRLLDVGCGTGFIIHLAADIFDEIHGVDITPAMMARVRTDNGNITLHESRAEKMPFPDASFDAVTAYSFADHVEDLGALLSEVARVLKPGGVFYADLIPHRQFWRALNELKSTDPSSFSDIIAPEAAMVTENDRKVEEQFGIEAETFRRAEPGKESGGIDPFELRDTALRSGFKSCETTYDWYLGQGAVMHGQSFADSAVIEAYLRRTLPLTNHLFKYVYVHAVR</sequence>
<dbReference type="Gene3D" id="3.40.50.150">
    <property type="entry name" value="Vaccinia Virus protein VP39"/>
    <property type="match status" value="1"/>
</dbReference>
<reference evidence="2" key="1">
    <citation type="submission" date="2023-07" db="EMBL/GenBank/DDBJ databases">
        <authorList>
            <person name="Pelsma A.J. K."/>
        </authorList>
    </citation>
    <scope>NUCLEOTIDE SEQUENCE</scope>
</reference>
<dbReference type="AlphaFoldDB" id="A0AA48LZA1"/>
<evidence type="ECO:0000313" key="2">
    <source>
        <dbReference type="EMBL" id="CAJ0867937.1"/>
    </source>
</evidence>
<dbReference type="GO" id="GO:0008757">
    <property type="term" value="F:S-adenosylmethionine-dependent methyltransferase activity"/>
    <property type="evidence" value="ECO:0007669"/>
    <property type="project" value="InterPro"/>
</dbReference>
<dbReference type="EMBL" id="OY288114">
    <property type="protein sequence ID" value="CAJ0867937.1"/>
    <property type="molecule type" value="Genomic_DNA"/>
</dbReference>
<feature type="domain" description="Methyltransferase type 11" evidence="1">
    <location>
        <begin position="52"/>
        <end position="142"/>
    </location>
</feature>
<protein>
    <recommendedName>
        <fullName evidence="1">Methyltransferase type 11 domain-containing protein</fullName>
    </recommendedName>
</protein>
<dbReference type="CDD" id="cd02440">
    <property type="entry name" value="AdoMet_MTases"/>
    <property type="match status" value="1"/>
</dbReference>
<dbReference type="PANTHER" id="PTHR43591">
    <property type="entry name" value="METHYLTRANSFERASE"/>
    <property type="match status" value="1"/>
</dbReference>
<proteinExistence type="predicted"/>
<name>A0AA48LZA1_9ZZZZ</name>
<dbReference type="Pfam" id="PF08241">
    <property type="entry name" value="Methyltransf_11"/>
    <property type="match status" value="1"/>
</dbReference>
<accession>A0AA48LZA1</accession>
<evidence type="ECO:0000259" key="1">
    <source>
        <dbReference type="Pfam" id="PF08241"/>
    </source>
</evidence>
<dbReference type="SUPFAM" id="SSF53335">
    <property type="entry name" value="S-adenosyl-L-methionine-dependent methyltransferases"/>
    <property type="match status" value="1"/>
</dbReference>
<dbReference type="InterPro" id="IPR013216">
    <property type="entry name" value="Methyltransf_11"/>
</dbReference>
<dbReference type="InterPro" id="IPR029063">
    <property type="entry name" value="SAM-dependent_MTases_sf"/>
</dbReference>